<sequence length="994" mass="108184">MSAYYSFLPHLRQGLADVISNPDNYSSNSPSSLSERAKLPLNISLLQTAVSGGDTTVPLTQQVMLKGPGDIIGINSSEIVKVFPTNWTTNFEPNYLPYIEFYDEDFPWRYTPARANLENTNDNRYRLRPWISLVVLKENEFENLAFNGILPSINVTAATNNGAFPDEHKTWAWAHVHVNGDLGTSTNDPATNNIKATDLASGINSLQQKLKDNPDCAVARILCPRRLEPNTSYYAFLVPTFELGRKAGLGISIGATDDPLEPAWHGNTIQKQFPVYHQWFFKTGVSGDFESLVRKLKPTAMGNEVGKRAIDLQLPGNPVLDLTAPVDTIGLQGVLHPVGQTPDSWAPVNNFSSKLKDILNAPAAAQAGSPDPVIGPPIYGRWHAQVNTISGDLNPATTNWINTANLDPRFRTFAGAGAEVVRKNQDKYMSIAWSQIGEVLEANRKLRQMQLALQASLTLHTKHIRPLGNEVLLTLSSAVHTKIKAPVQTIYKEVADSAIPNSMFSGAFRRITNPGSAFSRGMSGSGITINAATLIQDVNSGAAVIAPPYTAPGGMISYSILAPGQLTPGYTAGLPPIANFAITAPGISFGAPVFGPPSPAAAALVSSVIPLNATISTLAPYTYSTGPSLNMSSSANTVSTSINPQNALFELAQKQVKLFDPNSSVYTAVPSIDTVLAAPRIDLPMYQALAELSTEWLMPGLKTIADNTISLLEMDQKYIEAYMLGLNYEMARELLWRGYPTDQRGTCFQFFWGYSGSLSSVPSTSTSLDNYKDIYPIHKWRNSYLHYGPLTKLGNNSPRLNALGSGVSMLILTIRGELFRRYPGVKIYMQKAKWQYNTATPPQPLLGQPRIIDGSAPPLYPVFSAQVYPDVYFLGFPIDATTAKGAITDDLHPGYFFVFEEQAGALKFGADEVTDGVNYTNSIASGSWNDLNWGHIKSNPAYAGYIDPAYELYLNVASASYPDGVRWGRNSAGLAYALLQLPVKLDVHAKELIV</sequence>
<evidence type="ECO:0000313" key="2">
    <source>
        <dbReference type="Proteomes" id="UP000240572"/>
    </source>
</evidence>
<organism evidence="1 2">
    <name type="scientific">Taibaiella chishuiensis</name>
    <dbReference type="NCBI Taxonomy" id="1434707"/>
    <lineage>
        <taxon>Bacteria</taxon>
        <taxon>Pseudomonadati</taxon>
        <taxon>Bacteroidota</taxon>
        <taxon>Chitinophagia</taxon>
        <taxon>Chitinophagales</taxon>
        <taxon>Chitinophagaceae</taxon>
        <taxon>Taibaiella</taxon>
    </lineage>
</organism>
<dbReference type="OrthoDB" id="9816502at2"/>
<keyword evidence="2" id="KW-1185">Reference proteome</keyword>
<dbReference type="Proteomes" id="UP000240572">
    <property type="component" value="Unassembled WGS sequence"/>
</dbReference>
<reference evidence="1 2" key="1">
    <citation type="submission" date="2018-03" db="EMBL/GenBank/DDBJ databases">
        <title>Genomic Encyclopedia of Type Strains, Phase III (KMG-III): the genomes of soil and plant-associated and newly described type strains.</title>
        <authorList>
            <person name="Whitman W."/>
        </authorList>
    </citation>
    <scope>NUCLEOTIDE SEQUENCE [LARGE SCALE GENOMIC DNA]</scope>
    <source>
        <strain evidence="1 2">CGMCC 1.12700</strain>
    </source>
</reference>
<gene>
    <name evidence="1" type="ORF">B0I18_11539</name>
</gene>
<accession>A0A2P8CT48</accession>
<protein>
    <submittedName>
        <fullName evidence="1">Uncharacterized protein</fullName>
    </submittedName>
</protein>
<dbReference type="EMBL" id="PYGD01000015">
    <property type="protein sequence ID" value="PSK88145.1"/>
    <property type="molecule type" value="Genomic_DNA"/>
</dbReference>
<dbReference type="AlphaFoldDB" id="A0A2P8CT48"/>
<proteinExistence type="predicted"/>
<name>A0A2P8CT48_9BACT</name>
<dbReference type="RefSeq" id="WP_106525314.1">
    <property type="nucleotide sequence ID" value="NZ_PYGD01000015.1"/>
</dbReference>
<evidence type="ECO:0000313" key="1">
    <source>
        <dbReference type="EMBL" id="PSK88145.1"/>
    </source>
</evidence>
<comment type="caution">
    <text evidence="1">The sequence shown here is derived from an EMBL/GenBank/DDBJ whole genome shotgun (WGS) entry which is preliminary data.</text>
</comment>